<name>A0A330L343_9BACT</name>
<proteinExistence type="predicted"/>
<dbReference type="EMBL" id="OUNR01000002">
    <property type="protein sequence ID" value="SPP64188.1"/>
    <property type="molecule type" value="Genomic_DNA"/>
</dbReference>
<dbReference type="InParanoid" id="A0A330L343"/>
<dbReference type="SUPFAM" id="SSF56935">
    <property type="entry name" value="Porins"/>
    <property type="match status" value="1"/>
</dbReference>
<reference evidence="3" key="1">
    <citation type="submission" date="2018-04" db="EMBL/GenBank/DDBJ databases">
        <authorList>
            <person name="Lucker S."/>
            <person name="Sakoula D."/>
        </authorList>
    </citation>
    <scope>NUCLEOTIDE SEQUENCE [LARGE SCALE GENOMIC DNA]</scope>
</reference>
<sequence length="574" mass="63550">MSHRARGFVVGVLILLGLWMSPVWAADTGKLVEKDGRYVFVESMDPATKLLLQRAVKQGTITQDEYDHVVKESQDRTYLLQPSFKAWYDRGFNFSMNDNDFFLKIRGRFATRFTQRYRNDAYRESGDSKNFPELLGVFGDYRAARSGEEASTFNLRTARIYFMGHLFNPDFKYYIQLAGETAENAQAPGALSVFDMNVTSTHIPWLNVQVGQYKVYFSRSQINSTASMQFANRALAMDAFTANGLNRRDVGITIMNDEEVYPVTYYLGVFNGAGPLVNRFAQFSSEEPTLGCPGGQTGGNPFPSPAGCSVNQRNLNGNLRSNVNQLMYVARLQANLMGRAGYGEGDMAYSETPQMVIGGAYAYNPSIDTSTNNGFIGIDLANLSVRRQLAALGNGRMLGQGVVDFSTWTLDYAFKYRGFSLQAEYWFRNVTRHNKGLPCMVTTGVGGPCTAYAPGQFGNTTGWYVQSGYYLIPRKVEVAARYAWWDPDTRSGGDLIKEVDVSLNWFLGGTYDHQIMLTYSNIAMGQGGFAIGRSAPLPATGACPAGCPSGAVPLDARAGMLIENAVRVNYQIFF</sequence>
<evidence type="ECO:0000313" key="2">
    <source>
        <dbReference type="EMBL" id="SPP64188.1"/>
    </source>
</evidence>
<organism evidence="2 3">
    <name type="scientific">Nitrospira lenta</name>
    <dbReference type="NCBI Taxonomy" id="1436998"/>
    <lineage>
        <taxon>Bacteria</taxon>
        <taxon>Pseudomonadati</taxon>
        <taxon>Nitrospirota</taxon>
        <taxon>Nitrospiria</taxon>
        <taxon>Nitrospirales</taxon>
        <taxon>Nitrospiraceae</taxon>
        <taxon>Nitrospira</taxon>
    </lineage>
</organism>
<keyword evidence="1" id="KW-0732">Signal</keyword>
<evidence type="ECO:0000256" key="1">
    <source>
        <dbReference type="SAM" id="SignalP"/>
    </source>
</evidence>
<dbReference type="AlphaFoldDB" id="A0A330L343"/>
<dbReference type="Gene3D" id="2.40.160.10">
    <property type="entry name" value="Porin"/>
    <property type="match status" value="1"/>
</dbReference>
<keyword evidence="3" id="KW-1185">Reference proteome</keyword>
<dbReference type="InterPro" id="IPR010870">
    <property type="entry name" value="Porin_O/P"/>
</dbReference>
<protein>
    <submittedName>
        <fullName evidence="2">Putative Anion-selective porin</fullName>
    </submittedName>
</protein>
<feature type="chain" id="PRO_5016457690" evidence="1">
    <location>
        <begin position="26"/>
        <end position="574"/>
    </location>
</feature>
<gene>
    <name evidence="2" type="ORF">NITLEN_100058</name>
</gene>
<feature type="signal peptide" evidence="1">
    <location>
        <begin position="1"/>
        <end position="25"/>
    </location>
</feature>
<dbReference type="InterPro" id="IPR023614">
    <property type="entry name" value="Porin_dom_sf"/>
</dbReference>
<dbReference type="Pfam" id="PF07396">
    <property type="entry name" value="Porin_O_P"/>
    <property type="match status" value="2"/>
</dbReference>
<evidence type="ECO:0000313" key="3">
    <source>
        <dbReference type="Proteomes" id="UP000248168"/>
    </source>
</evidence>
<dbReference type="Proteomes" id="UP000248168">
    <property type="component" value="Unassembled WGS sequence"/>
</dbReference>
<dbReference type="OrthoDB" id="976976at2"/>
<dbReference type="RefSeq" id="WP_121988614.1">
    <property type="nucleotide sequence ID" value="NZ_OUNR01000002.1"/>
</dbReference>
<accession>A0A330L343</accession>